<sequence>MNSMHSILRIAAPCFTAGHRHARPALPSATIGIVPSVITPAEHDLLVSLCHRKLKRSAFLAAHFDKVISGYREMSASHWKVGVPASVAEENERQVRAILCKCYAVLDRVRQDARDGGEGKMVNMEGNTKWSLETGGWLAEHILELNETGTIGAHVDHLTASGTLVAALSLISSTPVVFQHVEHPEWTVEIQAEPGSLYFQMNDFRYDFTHAVPKPAGQPRISVMFRDQYVRQ</sequence>
<dbReference type="GO" id="GO:0006631">
    <property type="term" value="P:fatty acid metabolic process"/>
    <property type="evidence" value="ECO:0007669"/>
    <property type="project" value="TreeGrafter"/>
</dbReference>
<dbReference type="AlphaFoldDB" id="A0A1Y2HAX2"/>
<dbReference type="Proteomes" id="UP000193411">
    <property type="component" value="Unassembled WGS sequence"/>
</dbReference>
<proteinExistence type="predicted"/>
<dbReference type="Gene3D" id="2.60.120.590">
    <property type="entry name" value="Alpha-ketoglutarate-dependent dioxygenase AlkB-like"/>
    <property type="match status" value="1"/>
</dbReference>
<comment type="caution">
    <text evidence="1">The sequence shown here is derived from an EMBL/GenBank/DDBJ whole genome shotgun (WGS) entry which is preliminary data.</text>
</comment>
<name>A0A1Y2HAX2_9FUNG</name>
<dbReference type="PANTHER" id="PTHR21052:SF0">
    <property type="entry name" value="ALPHA-KETOGLUTARATE-DEPENDENT DIOXYGENASE ALKB HOMOLOG 7, MITOCHONDRIAL"/>
    <property type="match status" value="1"/>
</dbReference>
<dbReference type="PANTHER" id="PTHR21052">
    <property type="entry name" value="SPERMATOGENESIS ASSOCIATED 11-RELATED"/>
    <property type="match status" value="1"/>
</dbReference>
<keyword evidence="2" id="KW-1185">Reference proteome</keyword>
<evidence type="ECO:0000313" key="1">
    <source>
        <dbReference type="EMBL" id="ORZ31746.1"/>
    </source>
</evidence>
<evidence type="ECO:0008006" key="3">
    <source>
        <dbReference type="Google" id="ProtNLM"/>
    </source>
</evidence>
<dbReference type="EMBL" id="MCFL01000055">
    <property type="protein sequence ID" value="ORZ31746.1"/>
    <property type="molecule type" value="Genomic_DNA"/>
</dbReference>
<organism evidence="1 2">
    <name type="scientific">Catenaria anguillulae PL171</name>
    <dbReference type="NCBI Taxonomy" id="765915"/>
    <lineage>
        <taxon>Eukaryota</taxon>
        <taxon>Fungi</taxon>
        <taxon>Fungi incertae sedis</taxon>
        <taxon>Blastocladiomycota</taxon>
        <taxon>Blastocladiomycetes</taxon>
        <taxon>Blastocladiales</taxon>
        <taxon>Catenariaceae</taxon>
        <taxon>Catenaria</taxon>
    </lineage>
</organism>
<evidence type="ECO:0000313" key="2">
    <source>
        <dbReference type="Proteomes" id="UP000193411"/>
    </source>
</evidence>
<accession>A0A1Y2HAX2</accession>
<dbReference type="STRING" id="765915.A0A1Y2HAX2"/>
<dbReference type="GO" id="GO:0005759">
    <property type="term" value="C:mitochondrial matrix"/>
    <property type="evidence" value="ECO:0007669"/>
    <property type="project" value="TreeGrafter"/>
</dbReference>
<dbReference type="SUPFAM" id="SSF51197">
    <property type="entry name" value="Clavaminate synthase-like"/>
    <property type="match status" value="1"/>
</dbReference>
<protein>
    <recommendedName>
        <fullName evidence="3">Alpha-ketoglutarate-dependent dioxygenase AlkB-like domain-containing protein</fullName>
    </recommendedName>
</protein>
<dbReference type="OrthoDB" id="28127at2759"/>
<dbReference type="InterPro" id="IPR032870">
    <property type="entry name" value="ALKBH7-like"/>
</dbReference>
<gene>
    <name evidence="1" type="ORF">BCR44DRAFT_1441555</name>
</gene>
<dbReference type="InterPro" id="IPR037151">
    <property type="entry name" value="AlkB-like_sf"/>
</dbReference>
<reference evidence="1 2" key="1">
    <citation type="submission" date="2016-07" db="EMBL/GenBank/DDBJ databases">
        <title>Pervasive Adenine N6-methylation of Active Genes in Fungi.</title>
        <authorList>
            <consortium name="DOE Joint Genome Institute"/>
            <person name="Mondo S.J."/>
            <person name="Dannebaum R.O."/>
            <person name="Kuo R.C."/>
            <person name="Labutti K."/>
            <person name="Haridas S."/>
            <person name="Kuo A."/>
            <person name="Salamov A."/>
            <person name="Ahrendt S.R."/>
            <person name="Lipzen A."/>
            <person name="Sullivan W."/>
            <person name="Andreopoulos W.B."/>
            <person name="Clum A."/>
            <person name="Lindquist E."/>
            <person name="Daum C."/>
            <person name="Ramamoorthy G.K."/>
            <person name="Gryganskyi A."/>
            <person name="Culley D."/>
            <person name="Magnuson J.K."/>
            <person name="James T.Y."/>
            <person name="O'Malley M.A."/>
            <person name="Stajich J.E."/>
            <person name="Spatafora J.W."/>
            <person name="Visel A."/>
            <person name="Grigoriev I.V."/>
        </authorList>
    </citation>
    <scope>NUCLEOTIDE SEQUENCE [LARGE SCALE GENOMIC DNA]</scope>
    <source>
        <strain evidence="1 2">PL171</strain>
    </source>
</reference>
<dbReference type="GO" id="GO:0006974">
    <property type="term" value="P:DNA damage response"/>
    <property type="evidence" value="ECO:0007669"/>
    <property type="project" value="InterPro"/>
</dbReference>